<sequence length="224" mass="23719">MPETPLPARRFAALLFDMDGTIISSLASAERTWSRWARAHGLDVATFLPTIHGVRSVETIRRLALPGIDPEAEAAAITRAEMEDVGDIVEIPGARTFLDSLPRERWAIVTSAPRALAERRLAAAGMPTPGLMIAAEDVTHGKPAPDCILLAAARLGIAALDCLMFEDAPAGIQAADAAGSPVVVVTATHQAPMRTAHARIPDFRRLRVDATPEGVRVALAGEAS</sequence>
<keyword evidence="1" id="KW-0378">Hydrolase</keyword>
<dbReference type="InterPro" id="IPR023198">
    <property type="entry name" value="PGP-like_dom2"/>
</dbReference>
<dbReference type="Proteomes" id="UP001244297">
    <property type="component" value="Unassembled WGS sequence"/>
</dbReference>
<evidence type="ECO:0000313" key="1">
    <source>
        <dbReference type="EMBL" id="MDN3572448.1"/>
    </source>
</evidence>
<dbReference type="InterPro" id="IPR036412">
    <property type="entry name" value="HAD-like_sf"/>
</dbReference>
<gene>
    <name evidence="1" type="ORF">QWZ18_17675</name>
</gene>
<dbReference type="SFLD" id="SFLDS00003">
    <property type="entry name" value="Haloacid_Dehalogenase"/>
    <property type="match status" value="1"/>
</dbReference>
<comment type="caution">
    <text evidence="1">The sequence shown here is derived from an EMBL/GenBank/DDBJ whole genome shotgun (WGS) entry which is preliminary data.</text>
</comment>
<dbReference type="InterPro" id="IPR006439">
    <property type="entry name" value="HAD-SF_hydro_IA"/>
</dbReference>
<keyword evidence="2" id="KW-1185">Reference proteome</keyword>
<dbReference type="PANTHER" id="PTHR43481:SF4">
    <property type="entry name" value="GLYCEROL-1-PHOSPHATE PHOSPHOHYDROLASE 1-RELATED"/>
    <property type="match status" value="1"/>
</dbReference>
<organism evidence="1 2">
    <name type="scientific">Methylobacterium longum</name>
    <dbReference type="NCBI Taxonomy" id="767694"/>
    <lineage>
        <taxon>Bacteria</taxon>
        <taxon>Pseudomonadati</taxon>
        <taxon>Pseudomonadota</taxon>
        <taxon>Alphaproteobacteria</taxon>
        <taxon>Hyphomicrobiales</taxon>
        <taxon>Methylobacteriaceae</taxon>
        <taxon>Methylobacterium</taxon>
    </lineage>
</organism>
<dbReference type="GO" id="GO:0016787">
    <property type="term" value="F:hydrolase activity"/>
    <property type="evidence" value="ECO:0007669"/>
    <property type="project" value="UniProtKB-KW"/>
</dbReference>
<dbReference type="InterPro" id="IPR023214">
    <property type="entry name" value="HAD_sf"/>
</dbReference>
<reference evidence="2" key="1">
    <citation type="journal article" date="2019" name="Int. J. Syst. Evol. Microbiol.">
        <title>The Global Catalogue of Microorganisms (GCM) 10K type strain sequencing project: providing services to taxonomists for standard genome sequencing and annotation.</title>
        <authorList>
            <consortium name="The Broad Institute Genomics Platform"/>
            <consortium name="The Broad Institute Genome Sequencing Center for Infectious Disease"/>
            <person name="Wu L."/>
            <person name="Ma J."/>
        </authorList>
    </citation>
    <scope>NUCLEOTIDE SEQUENCE [LARGE SCALE GENOMIC DNA]</scope>
    <source>
        <strain evidence="2">CECT 7806</strain>
    </source>
</reference>
<proteinExistence type="predicted"/>
<dbReference type="RefSeq" id="WP_238284976.1">
    <property type="nucleotide sequence ID" value="NZ_BPQS01000002.1"/>
</dbReference>
<dbReference type="Gene3D" id="1.10.150.240">
    <property type="entry name" value="Putative phosphatase, domain 2"/>
    <property type="match status" value="1"/>
</dbReference>
<dbReference type="NCBIfam" id="TIGR01509">
    <property type="entry name" value="HAD-SF-IA-v3"/>
    <property type="match status" value="1"/>
</dbReference>
<dbReference type="InterPro" id="IPR051806">
    <property type="entry name" value="HAD-like_SPP"/>
</dbReference>
<dbReference type="SUPFAM" id="SSF56784">
    <property type="entry name" value="HAD-like"/>
    <property type="match status" value="1"/>
</dbReference>
<name>A0ABT8ARH4_9HYPH</name>
<dbReference type="PANTHER" id="PTHR43481">
    <property type="entry name" value="FRUCTOSE-1-PHOSPHATE PHOSPHATASE"/>
    <property type="match status" value="1"/>
</dbReference>
<evidence type="ECO:0000313" key="2">
    <source>
        <dbReference type="Proteomes" id="UP001244297"/>
    </source>
</evidence>
<protein>
    <submittedName>
        <fullName evidence="1">HAD-IA family hydrolase</fullName>
    </submittedName>
</protein>
<dbReference type="Gene3D" id="3.40.50.1000">
    <property type="entry name" value="HAD superfamily/HAD-like"/>
    <property type="match status" value="1"/>
</dbReference>
<dbReference type="Pfam" id="PF00702">
    <property type="entry name" value="Hydrolase"/>
    <property type="match status" value="1"/>
</dbReference>
<accession>A0ABT8ARH4</accession>
<dbReference type="EMBL" id="JAUFPT010000058">
    <property type="protein sequence ID" value="MDN3572448.1"/>
    <property type="molecule type" value="Genomic_DNA"/>
</dbReference>
<dbReference type="SFLD" id="SFLDG01129">
    <property type="entry name" value="C1.5:_HAD__Beta-PGM__Phosphata"/>
    <property type="match status" value="1"/>
</dbReference>